<protein>
    <submittedName>
        <fullName evidence="2">Uncharacterized protein</fullName>
    </submittedName>
</protein>
<organism evidence="2">
    <name type="scientific">Kwoniella bestiolae CBS 10118</name>
    <dbReference type="NCBI Taxonomy" id="1296100"/>
    <lineage>
        <taxon>Eukaryota</taxon>
        <taxon>Fungi</taxon>
        <taxon>Dikarya</taxon>
        <taxon>Basidiomycota</taxon>
        <taxon>Agaricomycotina</taxon>
        <taxon>Tremellomycetes</taxon>
        <taxon>Tremellales</taxon>
        <taxon>Cryptococcaceae</taxon>
        <taxon>Kwoniella</taxon>
    </lineage>
</organism>
<evidence type="ECO:0000256" key="1">
    <source>
        <dbReference type="SAM" id="MobiDB-lite"/>
    </source>
</evidence>
<keyword evidence="4" id="KW-1185">Reference proteome</keyword>
<reference evidence="2" key="3">
    <citation type="submission" date="2014-01" db="EMBL/GenBank/DDBJ databases">
        <title>Evolution of pathogenesis and genome organization in the Tremellales.</title>
        <authorList>
            <person name="Cuomo C."/>
            <person name="Litvintseva A."/>
            <person name="Heitman J."/>
            <person name="Chen Y."/>
            <person name="Sun S."/>
            <person name="Springer D."/>
            <person name="Dromer F."/>
            <person name="Young S."/>
            <person name="Zeng Q."/>
            <person name="Chapman S."/>
            <person name="Gujja S."/>
            <person name="Saif S."/>
            <person name="Birren B."/>
        </authorList>
    </citation>
    <scope>NUCLEOTIDE SEQUENCE</scope>
    <source>
        <strain evidence="2">CBS 10118</strain>
    </source>
</reference>
<dbReference type="AlphaFoldDB" id="A0A1B9G3B1"/>
<dbReference type="EMBL" id="KI894021">
    <property type="protein sequence ID" value="OCF25491.1"/>
    <property type="molecule type" value="Genomic_DNA"/>
</dbReference>
<dbReference type="RefSeq" id="XP_019046561.1">
    <property type="nucleotide sequence ID" value="XM_019191931.1"/>
</dbReference>
<reference evidence="2" key="1">
    <citation type="submission" date="2013-07" db="EMBL/GenBank/DDBJ databases">
        <title>The Genome Sequence of Cryptococcus bestiolae CBS10118.</title>
        <authorList>
            <consortium name="The Broad Institute Genome Sequencing Platform"/>
            <person name="Cuomo C."/>
            <person name="Litvintseva A."/>
            <person name="Chen Y."/>
            <person name="Heitman J."/>
            <person name="Sun S."/>
            <person name="Springer D."/>
            <person name="Dromer F."/>
            <person name="Young S.K."/>
            <person name="Zeng Q."/>
            <person name="Gargeya S."/>
            <person name="Fitzgerald M."/>
            <person name="Abouelleil A."/>
            <person name="Alvarado L."/>
            <person name="Berlin A.M."/>
            <person name="Chapman S.B."/>
            <person name="Dewar J."/>
            <person name="Goldberg J."/>
            <person name="Griggs A."/>
            <person name="Gujja S."/>
            <person name="Hansen M."/>
            <person name="Howarth C."/>
            <person name="Imamovic A."/>
            <person name="Larimer J."/>
            <person name="McCowan C."/>
            <person name="Murphy C."/>
            <person name="Pearson M."/>
            <person name="Priest M."/>
            <person name="Roberts A."/>
            <person name="Saif S."/>
            <person name="Shea T."/>
            <person name="Sykes S."/>
            <person name="Wortman J."/>
            <person name="Nusbaum C."/>
            <person name="Birren B."/>
        </authorList>
    </citation>
    <scope>NUCLEOTIDE SEQUENCE [LARGE SCALE GENOMIC DNA]</scope>
    <source>
        <strain evidence="2">CBS 10118</strain>
    </source>
</reference>
<evidence type="ECO:0000313" key="3">
    <source>
        <dbReference type="EMBL" id="WVW84158.1"/>
    </source>
</evidence>
<feature type="region of interest" description="Disordered" evidence="1">
    <location>
        <begin position="255"/>
        <end position="286"/>
    </location>
</feature>
<dbReference type="VEuPathDB" id="FungiDB:I302_05311"/>
<name>A0A1B9G3B1_9TREE</name>
<proteinExistence type="predicted"/>
<dbReference type="KEGG" id="kbi:30209710"/>
<sequence>MTESQTSTVESRVHCVGSKLKELATAQHRYNEHYNAAKEPLVTSLIYSRDPERFDTPDYRDRLIKSCISKTSASPIRNSFASCALVKPDTDNSMIYINEDMTHALYNLCPQTQSDGTNIKPGSEAMHKDFVSRIRYRILDRVTRSVTSNETTPIASCTLPQCVNDVVREMLEDSPSFEEHNKRLHEQWSRALDEMKVETKTLEDICRSQVVTGSLTPEPGQGFVPNLNVYHVVHAETMESVLTYNTIKELTSQAQNKADKAEKDHASREEKHPELVGTSIDCSHQTTAERAQQEKVYWGGVDTRLARIVSEHDDMDDNKFNATVNLGDAVYFLKDEEAPGSSTKTMGPVMNIYPWVDCLFARSKKGPNNLGENPFLTTVSALNERVPRTVTSSSATKASE</sequence>
<feature type="compositionally biased region" description="Basic and acidic residues" evidence="1">
    <location>
        <begin position="257"/>
        <end position="274"/>
    </location>
</feature>
<reference evidence="3" key="2">
    <citation type="submission" date="2013-07" db="EMBL/GenBank/DDBJ databases">
        <authorList>
            <consortium name="The Broad Institute Genome Sequencing Platform"/>
            <person name="Cuomo C."/>
            <person name="Litvintseva A."/>
            <person name="Chen Y."/>
            <person name="Heitman J."/>
            <person name="Sun S."/>
            <person name="Springer D."/>
            <person name="Dromer F."/>
            <person name="Young S.K."/>
            <person name="Zeng Q."/>
            <person name="Gargeya S."/>
            <person name="Fitzgerald M."/>
            <person name="Abouelleil A."/>
            <person name="Alvarado L."/>
            <person name="Berlin A.M."/>
            <person name="Chapman S.B."/>
            <person name="Dewar J."/>
            <person name="Goldberg J."/>
            <person name="Griggs A."/>
            <person name="Gujja S."/>
            <person name="Hansen M."/>
            <person name="Howarth C."/>
            <person name="Imamovic A."/>
            <person name="Larimer J."/>
            <person name="McCowan C."/>
            <person name="Murphy C."/>
            <person name="Pearson M."/>
            <person name="Priest M."/>
            <person name="Roberts A."/>
            <person name="Saif S."/>
            <person name="Shea T."/>
            <person name="Sykes S."/>
            <person name="Wortman J."/>
            <person name="Nusbaum C."/>
            <person name="Birren B."/>
        </authorList>
    </citation>
    <scope>NUCLEOTIDE SEQUENCE</scope>
    <source>
        <strain evidence="3">CBS 10118</strain>
    </source>
</reference>
<accession>A0A1B9G3B1</accession>
<dbReference type="OrthoDB" id="10668127at2759"/>
<reference evidence="3" key="4">
    <citation type="submission" date="2024-02" db="EMBL/GenBank/DDBJ databases">
        <title>Comparative genomics of Cryptococcus and Kwoniella reveals pathogenesis evolution and contrasting modes of karyotype evolution via chromosome fusion or intercentromeric recombination.</title>
        <authorList>
            <person name="Coelho M.A."/>
            <person name="David-Palma M."/>
            <person name="Shea T."/>
            <person name="Bowers K."/>
            <person name="McGinley-Smith S."/>
            <person name="Mohammad A.W."/>
            <person name="Gnirke A."/>
            <person name="Yurkov A.M."/>
            <person name="Nowrousian M."/>
            <person name="Sun S."/>
            <person name="Cuomo C.A."/>
            <person name="Heitman J."/>
        </authorList>
    </citation>
    <scope>NUCLEOTIDE SEQUENCE</scope>
    <source>
        <strain evidence="3">CBS 10118</strain>
    </source>
</reference>
<evidence type="ECO:0000313" key="2">
    <source>
        <dbReference type="EMBL" id="OCF25491.1"/>
    </source>
</evidence>
<dbReference type="GeneID" id="30209710"/>
<dbReference type="EMBL" id="CP144544">
    <property type="protein sequence ID" value="WVW84158.1"/>
    <property type="molecule type" value="Genomic_DNA"/>
</dbReference>
<dbReference type="Proteomes" id="UP000092730">
    <property type="component" value="Chromosome 4"/>
</dbReference>
<evidence type="ECO:0000313" key="4">
    <source>
        <dbReference type="Proteomes" id="UP000092730"/>
    </source>
</evidence>
<gene>
    <name evidence="2" type="ORF">I302_05311</name>
    <name evidence="3" type="ORF">I302_106187</name>
</gene>